<organism evidence="1 2">
    <name type="scientific">Hyalomma asiaticum</name>
    <name type="common">Tick</name>
    <dbReference type="NCBI Taxonomy" id="266040"/>
    <lineage>
        <taxon>Eukaryota</taxon>
        <taxon>Metazoa</taxon>
        <taxon>Ecdysozoa</taxon>
        <taxon>Arthropoda</taxon>
        <taxon>Chelicerata</taxon>
        <taxon>Arachnida</taxon>
        <taxon>Acari</taxon>
        <taxon>Parasitiformes</taxon>
        <taxon>Ixodida</taxon>
        <taxon>Ixodoidea</taxon>
        <taxon>Ixodidae</taxon>
        <taxon>Hyalomminae</taxon>
        <taxon>Hyalomma</taxon>
    </lineage>
</organism>
<evidence type="ECO:0000313" key="2">
    <source>
        <dbReference type="Proteomes" id="UP000821845"/>
    </source>
</evidence>
<accession>A0ACB7SAS0</accession>
<name>A0ACB7SAS0_HYAAI</name>
<protein>
    <submittedName>
        <fullName evidence="1">Uncharacterized protein</fullName>
    </submittedName>
</protein>
<reference evidence="1" key="1">
    <citation type="submission" date="2020-05" db="EMBL/GenBank/DDBJ databases">
        <title>Large-scale comparative analyses of tick genomes elucidate their genetic diversity and vector capacities.</title>
        <authorList>
            <person name="Jia N."/>
            <person name="Wang J."/>
            <person name="Shi W."/>
            <person name="Du L."/>
            <person name="Sun Y."/>
            <person name="Zhan W."/>
            <person name="Jiang J."/>
            <person name="Wang Q."/>
            <person name="Zhang B."/>
            <person name="Ji P."/>
            <person name="Sakyi L.B."/>
            <person name="Cui X."/>
            <person name="Yuan T."/>
            <person name="Jiang B."/>
            <person name="Yang W."/>
            <person name="Lam T.T.-Y."/>
            <person name="Chang Q."/>
            <person name="Ding S."/>
            <person name="Wang X."/>
            <person name="Zhu J."/>
            <person name="Ruan X."/>
            <person name="Zhao L."/>
            <person name="Wei J."/>
            <person name="Que T."/>
            <person name="Du C."/>
            <person name="Cheng J."/>
            <person name="Dai P."/>
            <person name="Han X."/>
            <person name="Huang E."/>
            <person name="Gao Y."/>
            <person name="Liu J."/>
            <person name="Shao H."/>
            <person name="Ye R."/>
            <person name="Li L."/>
            <person name="Wei W."/>
            <person name="Wang X."/>
            <person name="Wang C."/>
            <person name="Yang T."/>
            <person name="Huo Q."/>
            <person name="Li W."/>
            <person name="Guo W."/>
            <person name="Chen H."/>
            <person name="Zhou L."/>
            <person name="Ni X."/>
            <person name="Tian J."/>
            <person name="Zhou Y."/>
            <person name="Sheng Y."/>
            <person name="Liu T."/>
            <person name="Pan Y."/>
            <person name="Xia L."/>
            <person name="Li J."/>
            <person name="Zhao F."/>
            <person name="Cao W."/>
        </authorList>
    </citation>
    <scope>NUCLEOTIDE SEQUENCE</scope>
    <source>
        <strain evidence="1">Hyas-2018</strain>
    </source>
</reference>
<gene>
    <name evidence="1" type="ORF">HPB50_021330</name>
</gene>
<sequence>MTESVTRNFVLATRGRRRTPVDAGMPFLPTSMSARFLYVDHAGRLVLHPLMFELPFFAYGPSFQSVKYGALGGEIADVLSSLVFTRIAELDAEFSSRATKIPCVAGKYRPSSGHQIDAVDLQFLRRATSLRFLYEAFKHLDLPETAPLHLKSHAKLTEVQIFFFFWCFIQCGMEYANTMCNEVLGGFDRFAVAYKCDERSAMASSQQCDLFSLSEPALSAKREERNVTGTFSIL</sequence>
<keyword evidence="2" id="KW-1185">Reference proteome</keyword>
<evidence type="ECO:0000313" key="1">
    <source>
        <dbReference type="EMBL" id="KAH6931019.1"/>
    </source>
</evidence>
<dbReference type="EMBL" id="CM023485">
    <property type="protein sequence ID" value="KAH6931019.1"/>
    <property type="molecule type" value="Genomic_DNA"/>
</dbReference>
<comment type="caution">
    <text evidence="1">The sequence shown here is derived from an EMBL/GenBank/DDBJ whole genome shotgun (WGS) entry which is preliminary data.</text>
</comment>
<proteinExistence type="predicted"/>
<dbReference type="Proteomes" id="UP000821845">
    <property type="component" value="Chromosome 5"/>
</dbReference>